<dbReference type="InterPro" id="IPR042098">
    <property type="entry name" value="TauD-like_sf"/>
</dbReference>
<dbReference type="OMA" id="FVDAYPK"/>
<evidence type="ECO:0000256" key="1">
    <source>
        <dbReference type="ARBA" id="ARBA00005896"/>
    </source>
</evidence>
<dbReference type="Pfam" id="PF02668">
    <property type="entry name" value="TauD"/>
    <property type="match status" value="1"/>
</dbReference>
<evidence type="ECO:0000256" key="4">
    <source>
        <dbReference type="ARBA" id="ARBA00023002"/>
    </source>
</evidence>
<dbReference type="VEuPathDB" id="FungiDB:PYU1_G000947"/>
<sequence length="344" mass="38715">MVVQNLAPVAIKNALNEEPVHAEFEHPELLSVYPDTKYDPIPVLPYEDRALKADPTFKNLLAGDVTVTHLAPKIGTELSGIQLHELTDAQKDELALLIAHRGVVFFRDQDITIDQQLDLGRYYGPLHIHQNLGHPEVVVVQNSVETSAVVAKNQLYFVENEWHSDVCYERQPPSYTLFKVLTSPPEGGGTLWSSSYEAYERLTPPFKAFLEGLTAIHSGKLQAERAAARGQTVRRPYVEFEHPVVRTHPVTGRKALYVNPGFTTHIPQLSVSESDAVLRFLDQHIARGHESQVRYRWTNNAVAVWDNRITNHYATFDYLPGTHHAFRVTPHGEIPYLDGEPAAP</sequence>
<dbReference type="EMBL" id="GL376620">
    <property type="status" value="NOT_ANNOTATED_CDS"/>
    <property type="molecule type" value="Genomic_DNA"/>
</dbReference>
<protein>
    <recommendedName>
        <fullName evidence="6">TauD/TfdA-like domain-containing protein</fullName>
    </recommendedName>
</protein>
<organism evidence="7 8">
    <name type="scientific">Globisporangium ultimum (strain ATCC 200006 / CBS 805.95 / DAOM BR144)</name>
    <name type="common">Pythium ultimum</name>
    <dbReference type="NCBI Taxonomy" id="431595"/>
    <lineage>
        <taxon>Eukaryota</taxon>
        <taxon>Sar</taxon>
        <taxon>Stramenopiles</taxon>
        <taxon>Oomycota</taxon>
        <taxon>Peronosporomycetes</taxon>
        <taxon>Pythiales</taxon>
        <taxon>Pythiaceae</taxon>
        <taxon>Globisporangium</taxon>
    </lineage>
</organism>
<comment type="similarity">
    <text evidence="1">Belongs to the TfdA dioxygenase family.</text>
</comment>
<dbReference type="STRING" id="431595.K3W7K6"/>
<dbReference type="SUPFAM" id="SSF51197">
    <property type="entry name" value="Clavaminate synthase-like"/>
    <property type="match status" value="1"/>
</dbReference>
<dbReference type="Gene3D" id="3.60.130.10">
    <property type="entry name" value="Clavaminate synthase-like"/>
    <property type="match status" value="1"/>
</dbReference>
<evidence type="ECO:0000313" key="8">
    <source>
        <dbReference type="Proteomes" id="UP000019132"/>
    </source>
</evidence>
<dbReference type="InterPro" id="IPR051323">
    <property type="entry name" value="AtsK-like"/>
</dbReference>
<keyword evidence="5" id="KW-0408">Iron</keyword>
<dbReference type="GO" id="GO:0046872">
    <property type="term" value="F:metal ion binding"/>
    <property type="evidence" value="ECO:0007669"/>
    <property type="project" value="UniProtKB-KW"/>
</dbReference>
<name>K3W7K6_GLOUD</name>
<feature type="domain" description="TauD/TfdA-like" evidence="6">
    <location>
        <begin position="67"/>
        <end position="328"/>
    </location>
</feature>
<proteinExistence type="inferred from homology"/>
<keyword evidence="8" id="KW-1185">Reference proteome</keyword>
<dbReference type="PANTHER" id="PTHR30468:SF1">
    <property type="entry name" value="ALPHA-KETOGLUTARATE-DEPENDENT SULFONATE DIOXYGENASE"/>
    <property type="match status" value="1"/>
</dbReference>
<keyword evidence="2" id="KW-0479">Metal-binding</keyword>
<evidence type="ECO:0000256" key="2">
    <source>
        <dbReference type="ARBA" id="ARBA00022723"/>
    </source>
</evidence>
<dbReference type="eggNOG" id="ENOG502QT05">
    <property type="taxonomic scope" value="Eukaryota"/>
</dbReference>
<dbReference type="EnsemblProtists" id="PYU1_T000947">
    <property type="protein sequence ID" value="PYU1_T000947"/>
    <property type="gene ID" value="PYU1_G000947"/>
</dbReference>
<reference evidence="8" key="2">
    <citation type="submission" date="2010-04" db="EMBL/GenBank/DDBJ databases">
        <authorList>
            <person name="Buell R."/>
            <person name="Hamilton J."/>
            <person name="Hostetler J."/>
        </authorList>
    </citation>
    <scope>NUCLEOTIDE SEQUENCE [LARGE SCALE GENOMIC DNA]</scope>
    <source>
        <strain evidence="8">DAOM:BR144</strain>
    </source>
</reference>
<dbReference type="PANTHER" id="PTHR30468">
    <property type="entry name" value="ALPHA-KETOGLUTARATE-DEPENDENT SULFONATE DIOXYGENASE"/>
    <property type="match status" value="1"/>
</dbReference>
<dbReference type="GO" id="GO:0005737">
    <property type="term" value="C:cytoplasm"/>
    <property type="evidence" value="ECO:0007669"/>
    <property type="project" value="TreeGrafter"/>
</dbReference>
<dbReference type="AlphaFoldDB" id="K3W7K6"/>
<dbReference type="FunFam" id="3.60.130.10:FF:000003">
    <property type="entry name" value="Alpha-ketoglutarate-dependent taurine dioxygenase"/>
    <property type="match status" value="1"/>
</dbReference>
<dbReference type="Proteomes" id="UP000019132">
    <property type="component" value="Unassembled WGS sequence"/>
</dbReference>
<reference evidence="8" key="1">
    <citation type="journal article" date="2010" name="Genome Biol.">
        <title>Genome sequence of the necrotrophic plant pathogen Pythium ultimum reveals original pathogenicity mechanisms and effector repertoire.</title>
        <authorList>
            <person name="Levesque C.A."/>
            <person name="Brouwer H."/>
            <person name="Cano L."/>
            <person name="Hamilton J.P."/>
            <person name="Holt C."/>
            <person name="Huitema E."/>
            <person name="Raffaele S."/>
            <person name="Robideau G.P."/>
            <person name="Thines M."/>
            <person name="Win J."/>
            <person name="Zerillo M.M."/>
            <person name="Beakes G.W."/>
            <person name="Boore J.L."/>
            <person name="Busam D."/>
            <person name="Dumas B."/>
            <person name="Ferriera S."/>
            <person name="Fuerstenberg S.I."/>
            <person name="Gachon C.M."/>
            <person name="Gaulin E."/>
            <person name="Govers F."/>
            <person name="Grenville-Briggs L."/>
            <person name="Horner N."/>
            <person name="Hostetler J."/>
            <person name="Jiang R.H."/>
            <person name="Johnson J."/>
            <person name="Krajaejun T."/>
            <person name="Lin H."/>
            <person name="Meijer H.J."/>
            <person name="Moore B."/>
            <person name="Morris P."/>
            <person name="Phuntmart V."/>
            <person name="Puiu D."/>
            <person name="Shetty J."/>
            <person name="Stajich J.E."/>
            <person name="Tripathy S."/>
            <person name="Wawra S."/>
            <person name="van West P."/>
            <person name="Whitty B.R."/>
            <person name="Coutinho P.M."/>
            <person name="Henrissat B."/>
            <person name="Martin F."/>
            <person name="Thomas P.D."/>
            <person name="Tyler B.M."/>
            <person name="De Vries R.P."/>
            <person name="Kamoun S."/>
            <person name="Yandell M."/>
            <person name="Tisserat N."/>
            <person name="Buell C.R."/>
        </authorList>
    </citation>
    <scope>NUCLEOTIDE SEQUENCE</scope>
    <source>
        <strain evidence="8">DAOM:BR144</strain>
    </source>
</reference>
<evidence type="ECO:0000259" key="6">
    <source>
        <dbReference type="Pfam" id="PF02668"/>
    </source>
</evidence>
<dbReference type="GO" id="GO:0016706">
    <property type="term" value="F:2-oxoglutarate-dependent dioxygenase activity"/>
    <property type="evidence" value="ECO:0007669"/>
    <property type="project" value="TreeGrafter"/>
</dbReference>
<evidence type="ECO:0000256" key="5">
    <source>
        <dbReference type="ARBA" id="ARBA00023004"/>
    </source>
</evidence>
<keyword evidence="3" id="KW-0223">Dioxygenase</keyword>
<evidence type="ECO:0000256" key="3">
    <source>
        <dbReference type="ARBA" id="ARBA00022964"/>
    </source>
</evidence>
<evidence type="ECO:0000313" key="7">
    <source>
        <dbReference type="EnsemblProtists" id="PYU1_T000947"/>
    </source>
</evidence>
<reference evidence="7" key="3">
    <citation type="submission" date="2015-02" db="UniProtKB">
        <authorList>
            <consortium name="EnsemblProtists"/>
        </authorList>
    </citation>
    <scope>IDENTIFICATION</scope>
    <source>
        <strain evidence="7">DAOM BR144</strain>
    </source>
</reference>
<dbReference type="InterPro" id="IPR003819">
    <property type="entry name" value="TauD/TfdA-like"/>
</dbReference>
<dbReference type="HOGENOM" id="CLU_036005_0_1_1"/>
<accession>K3W7K6</accession>
<keyword evidence="4" id="KW-0560">Oxidoreductase</keyword>
<dbReference type="InParanoid" id="K3W7K6"/>